<keyword evidence="13 17" id="KW-1015">Disulfide bond</keyword>
<evidence type="ECO:0000256" key="4">
    <source>
        <dbReference type="ARBA" id="ARBA00012622"/>
    </source>
</evidence>
<keyword evidence="12 17" id="KW-0411">Iron-sulfur</keyword>
<comment type="caution">
    <text evidence="18">The sequence shown here is derived from an EMBL/GenBank/DDBJ whole genome shotgun (WGS) entry which is preliminary data.</text>
</comment>
<feature type="binding site" evidence="17">
    <location>
        <position position="28"/>
    </location>
    <ligand>
        <name>[4Fe-4S] cluster</name>
        <dbReference type="ChEBI" id="CHEBI:49883"/>
    </ligand>
</feature>
<dbReference type="AlphaFoldDB" id="A0A4Q2KBL9"/>
<dbReference type="HAMAP" id="MF_02089">
    <property type="entry name" value="QueH"/>
    <property type="match status" value="1"/>
</dbReference>
<name>A0A4Q2KBL9_9FIRM</name>
<keyword evidence="9 17" id="KW-0671">Queuosine biosynthesis</keyword>
<keyword evidence="14 17" id="KW-0676">Redox-active center</keyword>
<comment type="similarity">
    <text evidence="3 17">Belongs to the QueH family.</text>
</comment>
<dbReference type="InterPro" id="IPR003828">
    <property type="entry name" value="QueH"/>
</dbReference>
<sequence>MNKIDYNKMMKEEMSRAGTGARLLLHSCCGPCSTRCLETLKDVFKVSVLFYNPNITDAAEYEKRKSEQERLLRETGWADILTAEYEPADFFAAACGLEKEREGGARCRACYALRLGYTARRAKEEKFDYFCTTLSVSPHKNAEWINELGDEYAARCGVPFLHSDFKKENGYLRSVELAETYSLYRQNYCGCVFSDWRK</sequence>
<dbReference type="EMBL" id="SDOZ01000002">
    <property type="protein sequence ID" value="RXZ61377.1"/>
    <property type="molecule type" value="Genomic_DNA"/>
</dbReference>
<evidence type="ECO:0000313" key="19">
    <source>
        <dbReference type="Proteomes" id="UP000291269"/>
    </source>
</evidence>
<dbReference type="PANTHER" id="PTHR36701:SF1">
    <property type="entry name" value="EPOXYQUEUOSINE REDUCTASE QUEH"/>
    <property type="match status" value="1"/>
</dbReference>
<organism evidence="18 19">
    <name type="scientific">Candidatus Borkfalkia ceftriaxoniphila</name>
    <dbReference type="NCBI Taxonomy" id="2508949"/>
    <lineage>
        <taxon>Bacteria</taxon>
        <taxon>Bacillati</taxon>
        <taxon>Bacillota</taxon>
        <taxon>Clostridia</taxon>
        <taxon>Christensenellales</taxon>
        <taxon>Christensenellaceae</taxon>
        <taxon>Candidatus Borkfalkia</taxon>
    </lineage>
</organism>
<dbReference type="GO" id="GO:0052693">
    <property type="term" value="F:epoxyqueuosine reductase activity"/>
    <property type="evidence" value="ECO:0007669"/>
    <property type="project" value="UniProtKB-UniRule"/>
</dbReference>
<dbReference type="GO" id="GO:0008616">
    <property type="term" value="P:tRNA queuosine(34) biosynthetic process"/>
    <property type="evidence" value="ECO:0007669"/>
    <property type="project" value="UniProtKB-UniRule"/>
</dbReference>
<dbReference type="RefSeq" id="WP_129224009.1">
    <property type="nucleotide sequence ID" value="NZ_SDOZ01000002.1"/>
</dbReference>
<keyword evidence="10 17" id="KW-0560">Oxidoreductase</keyword>
<dbReference type="UniPathway" id="UPA00392"/>
<evidence type="ECO:0000256" key="8">
    <source>
        <dbReference type="ARBA" id="ARBA00022723"/>
    </source>
</evidence>
<dbReference type="Proteomes" id="UP000291269">
    <property type="component" value="Unassembled WGS sequence"/>
</dbReference>
<feature type="disulfide bond" description="Redox-active" evidence="17">
    <location>
        <begin position="189"/>
        <end position="191"/>
    </location>
</feature>
<dbReference type="OrthoDB" id="9801033at2"/>
<feature type="binding site" evidence="17">
    <location>
        <position position="107"/>
    </location>
    <ligand>
        <name>[4Fe-4S] cluster</name>
        <dbReference type="ChEBI" id="CHEBI:49883"/>
    </ligand>
</feature>
<dbReference type="GO" id="GO:0051539">
    <property type="term" value="F:4 iron, 4 sulfur cluster binding"/>
    <property type="evidence" value="ECO:0007669"/>
    <property type="project" value="UniProtKB-UniRule"/>
</dbReference>
<proteinExistence type="inferred from homology"/>
<keyword evidence="11 17" id="KW-0408">Iron</keyword>
<dbReference type="EC" id="1.17.99.6" evidence="4 17"/>
<evidence type="ECO:0000256" key="10">
    <source>
        <dbReference type="ARBA" id="ARBA00023002"/>
    </source>
</evidence>
<dbReference type="GO" id="GO:0046872">
    <property type="term" value="F:metal ion binding"/>
    <property type="evidence" value="ECO:0007669"/>
    <property type="project" value="UniProtKB-KW"/>
</dbReference>
<evidence type="ECO:0000256" key="17">
    <source>
        <dbReference type="HAMAP-Rule" id="MF_02089"/>
    </source>
</evidence>
<evidence type="ECO:0000256" key="2">
    <source>
        <dbReference type="ARBA" id="ARBA00004691"/>
    </source>
</evidence>
<evidence type="ECO:0000256" key="3">
    <source>
        <dbReference type="ARBA" id="ARBA00008207"/>
    </source>
</evidence>
<accession>A0A4Q2KBL9</accession>
<evidence type="ECO:0000256" key="1">
    <source>
        <dbReference type="ARBA" id="ARBA00002268"/>
    </source>
</evidence>
<keyword evidence="6 17" id="KW-0004">4Fe-4S</keyword>
<dbReference type="PANTHER" id="PTHR36701">
    <property type="entry name" value="EPOXYQUEUOSINE REDUCTASE QUEH"/>
    <property type="match status" value="1"/>
</dbReference>
<comment type="catalytic activity">
    <reaction evidence="16 17">
        <text>epoxyqueuosine(34) in tRNA + AH2 = queuosine(34) in tRNA + A + H2O</text>
        <dbReference type="Rhea" id="RHEA:32159"/>
        <dbReference type="Rhea" id="RHEA-COMP:18571"/>
        <dbReference type="Rhea" id="RHEA-COMP:18582"/>
        <dbReference type="ChEBI" id="CHEBI:13193"/>
        <dbReference type="ChEBI" id="CHEBI:15377"/>
        <dbReference type="ChEBI" id="CHEBI:17499"/>
        <dbReference type="ChEBI" id="CHEBI:194431"/>
        <dbReference type="ChEBI" id="CHEBI:194443"/>
        <dbReference type="EC" id="1.17.99.6"/>
    </reaction>
</comment>
<evidence type="ECO:0000256" key="16">
    <source>
        <dbReference type="ARBA" id="ARBA00047415"/>
    </source>
</evidence>
<reference evidence="18 19" key="1">
    <citation type="journal article" date="2019" name="Gut">
        <title>Antibiotics-induced monodominance of a novel gut bacterial order.</title>
        <authorList>
            <person name="Hildebrand F."/>
            <person name="Moitinho-Silva L."/>
            <person name="Blasche S."/>
            <person name="Jahn M.T."/>
            <person name="Gossmann T.I."/>
            <person name="Heuerta-Cepas J."/>
            <person name="Hercog R."/>
            <person name="Luetge M."/>
            <person name="Bahram M."/>
            <person name="Pryszlak A."/>
            <person name="Alves R.J."/>
            <person name="Waszak S.M."/>
            <person name="Zhu A."/>
            <person name="Ye L."/>
            <person name="Costea P.I."/>
            <person name="Aalvink S."/>
            <person name="Belzer C."/>
            <person name="Forslund S.K."/>
            <person name="Sunagawa S."/>
            <person name="Hentschel U."/>
            <person name="Merten C."/>
            <person name="Patil K.R."/>
            <person name="Benes V."/>
            <person name="Bork P."/>
        </authorList>
    </citation>
    <scope>NUCLEOTIDE SEQUENCE [LARGE SCALE GENOMIC DNA]</scope>
    <source>
        <strain evidence="18 19">HDS1380</strain>
    </source>
</reference>
<feature type="binding site" evidence="17">
    <location>
        <position position="29"/>
    </location>
    <ligand>
        <name>[4Fe-4S] cluster</name>
        <dbReference type="ChEBI" id="CHEBI:49883"/>
    </ligand>
</feature>
<evidence type="ECO:0000256" key="12">
    <source>
        <dbReference type="ARBA" id="ARBA00023014"/>
    </source>
</evidence>
<gene>
    <name evidence="17" type="primary">queH</name>
    <name evidence="18" type="ORF">ESZ91_03025</name>
</gene>
<keyword evidence="8 17" id="KW-0479">Metal-binding</keyword>
<evidence type="ECO:0000256" key="11">
    <source>
        <dbReference type="ARBA" id="ARBA00023004"/>
    </source>
</evidence>
<keyword evidence="7 17" id="KW-0819">tRNA processing</keyword>
<keyword evidence="19" id="KW-1185">Reference proteome</keyword>
<evidence type="ECO:0000256" key="15">
    <source>
        <dbReference type="ARBA" id="ARBA00031446"/>
    </source>
</evidence>
<evidence type="ECO:0000256" key="5">
    <source>
        <dbReference type="ARBA" id="ARBA00016895"/>
    </source>
</evidence>
<evidence type="ECO:0000256" key="6">
    <source>
        <dbReference type="ARBA" id="ARBA00022485"/>
    </source>
</evidence>
<comment type="function">
    <text evidence="1 17">Catalyzes the conversion of epoxyqueuosine (oQ) to queuosine (Q), which is a hypermodified base found in the wobble positions of tRNA(Asp), tRNA(Asn), tRNA(His) and tRNA(Tyr).</text>
</comment>
<protein>
    <recommendedName>
        <fullName evidence="5 17">Epoxyqueuosine reductase QueH</fullName>
        <ecNumber evidence="4 17">1.17.99.6</ecNumber>
    </recommendedName>
    <alternativeName>
        <fullName evidence="15 17">Queuosine biosynthesis protein QueH</fullName>
    </alternativeName>
</protein>
<evidence type="ECO:0000256" key="13">
    <source>
        <dbReference type="ARBA" id="ARBA00023157"/>
    </source>
</evidence>
<evidence type="ECO:0000256" key="7">
    <source>
        <dbReference type="ARBA" id="ARBA00022694"/>
    </source>
</evidence>
<dbReference type="Pfam" id="PF02677">
    <property type="entry name" value="QueH"/>
    <property type="match status" value="1"/>
</dbReference>
<evidence type="ECO:0000256" key="9">
    <source>
        <dbReference type="ARBA" id="ARBA00022785"/>
    </source>
</evidence>
<feature type="binding site" evidence="17">
    <location>
        <position position="110"/>
    </location>
    <ligand>
        <name>[4Fe-4S] cluster</name>
        <dbReference type="ChEBI" id="CHEBI:49883"/>
    </ligand>
</feature>
<comment type="pathway">
    <text evidence="2 17">tRNA modification; tRNA-queuosine biosynthesis.</text>
</comment>
<evidence type="ECO:0000313" key="18">
    <source>
        <dbReference type="EMBL" id="RXZ61377.1"/>
    </source>
</evidence>
<evidence type="ECO:0000256" key="14">
    <source>
        <dbReference type="ARBA" id="ARBA00023284"/>
    </source>
</evidence>